<proteinExistence type="predicted"/>
<dbReference type="AlphaFoldDB" id="G4NKY0"/>
<reference evidence="1 2" key="1">
    <citation type="journal article" date="2005" name="Nature">
        <title>The genome sequence of the rice blast fungus Magnaporthe grisea.</title>
        <authorList>
            <person name="Dean R.A."/>
            <person name="Talbot N.J."/>
            <person name="Ebbole D.J."/>
            <person name="Farman M.L."/>
            <person name="Mitchell T.K."/>
            <person name="Orbach M.J."/>
            <person name="Thon M."/>
            <person name="Kulkarni R."/>
            <person name="Xu J.R."/>
            <person name="Pan H."/>
            <person name="Read N.D."/>
            <person name="Lee Y.H."/>
            <person name="Carbone I."/>
            <person name="Brown D."/>
            <person name="Oh Y.Y."/>
            <person name="Donofrio N."/>
            <person name="Jeong J.S."/>
            <person name="Soanes D.M."/>
            <person name="Djonovic S."/>
            <person name="Kolomiets E."/>
            <person name="Rehmeyer C."/>
            <person name="Li W."/>
            <person name="Harding M."/>
            <person name="Kim S."/>
            <person name="Lebrun M.H."/>
            <person name="Bohnert H."/>
            <person name="Coughlan S."/>
            <person name="Butler J."/>
            <person name="Calvo S."/>
            <person name="Ma L.J."/>
            <person name="Nicol R."/>
            <person name="Purcell S."/>
            <person name="Nusbaum C."/>
            <person name="Galagan J.E."/>
            <person name="Birren B.W."/>
        </authorList>
    </citation>
    <scope>NUCLEOTIDE SEQUENCE [LARGE SCALE GENOMIC DNA]</scope>
    <source>
        <strain evidence="2">70-15 / ATCC MYA-4617 / FGSC 8958</strain>
    </source>
</reference>
<organism evidence="1 2">
    <name type="scientific">Pyricularia oryzae (strain 70-15 / ATCC MYA-4617 / FGSC 8958)</name>
    <name type="common">Rice blast fungus</name>
    <name type="synonym">Magnaporthe oryzae</name>
    <dbReference type="NCBI Taxonomy" id="242507"/>
    <lineage>
        <taxon>Eukaryota</taxon>
        <taxon>Fungi</taxon>
        <taxon>Dikarya</taxon>
        <taxon>Ascomycota</taxon>
        <taxon>Pezizomycotina</taxon>
        <taxon>Sordariomycetes</taxon>
        <taxon>Sordariomycetidae</taxon>
        <taxon>Magnaporthales</taxon>
        <taxon>Pyriculariaceae</taxon>
        <taxon>Pyricularia</taxon>
    </lineage>
</organism>
<accession>G4NKY0</accession>
<gene>
    <name evidence="1" type="ORF">MGG_18067</name>
</gene>
<evidence type="ECO:0000313" key="2">
    <source>
        <dbReference type="Proteomes" id="UP000009058"/>
    </source>
</evidence>
<sequence length="59" mass="6449">MKPALPFLSAELVVIPKPRRPQVLPQKIRTAALATIFDLVLSLQCSPQDIAPPLSPCEE</sequence>
<protein>
    <submittedName>
        <fullName evidence="1">Uncharacterized protein</fullName>
    </submittedName>
</protein>
<dbReference type="Proteomes" id="UP000009058">
    <property type="component" value="Chromosome 7"/>
</dbReference>
<name>G4NKY0_PYRO7</name>
<dbReference type="EMBL" id="CM001237">
    <property type="protein sequence ID" value="EHA46672.1"/>
    <property type="molecule type" value="Genomic_DNA"/>
</dbReference>
<evidence type="ECO:0000313" key="1">
    <source>
        <dbReference type="EMBL" id="EHA46672.1"/>
    </source>
</evidence>
<dbReference type="VEuPathDB" id="FungiDB:MGG_18067"/>
<dbReference type="HOGENOM" id="CLU_2961277_0_0_1"/>
<keyword evidence="2" id="KW-1185">Reference proteome</keyword>
<dbReference type="RefSeq" id="XP_003721415.1">
    <property type="nucleotide sequence ID" value="XM_003721367.1"/>
</dbReference>
<dbReference type="KEGG" id="mgr:MGG_18067"/>
<reference key="2">
    <citation type="submission" date="2011-05" db="EMBL/GenBank/DDBJ databases">
        <title>The Genome Sequence of Magnaporthe oryzae 70-15.</title>
        <authorList>
            <consortium name="The Broad Institute Genome Sequencing Platform"/>
            <person name="Ma L.-J."/>
            <person name="Dead R."/>
            <person name="Young S.K."/>
            <person name="Zeng Q."/>
            <person name="Gargeya S."/>
            <person name="Fitzgerald M."/>
            <person name="Haas B."/>
            <person name="Abouelleil A."/>
            <person name="Alvarado L."/>
            <person name="Arachchi H.M."/>
            <person name="Berlin A."/>
            <person name="Brown A."/>
            <person name="Chapman S.B."/>
            <person name="Chen Z."/>
            <person name="Dunbar C."/>
            <person name="Freedman E."/>
            <person name="Gearin G."/>
            <person name="Gellesch M."/>
            <person name="Goldberg J."/>
            <person name="Griggs A."/>
            <person name="Gujja S."/>
            <person name="Heiman D."/>
            <person name="Howarth C."/>
            <person name="Larson L."/>
            <person name="Lui A."/>
            <person name="MacDonald P.J.P."/>
            <person name="Mehta T."/>
            <person name="Montmayeur A."/>
            <person name="Murphy C."/>
            <person name="Neiman D."/>
            <person name="Pearson M."/>
            <person name="Priest M."/>
            <person name="Roberts A."/>
            <person name="Saif S."/>
            <person name="Shea T."/>
            <person name="Shenoy N."/>
            <person name="Sisk P."/>
            <person name="Stolte C."/>
            <person name="Sykes S."/>
            <person name="Yandava C."/>
            <person name="Wortman J."/>
            <person name="Nusbaum C."/>
            <person name="Birren B."/>
        </authorList>
    </citation>
    <scope>NUCLEOTIDE SEQUENCE</scope>
    <source>
        <strain>70-15</strain>
    </source>
</reference>
<dbReference type="InParanoid" id="G4NKY0"/>
<dbReference type="GeneID" id="12986018"/>